<dbReference type="InterPro" id="IPR006101">
    <property type="entry name" value="Glyco_hydro_2"/>
</dbReference>
<dbReference type="FunFam" id="3.20.20.80:FF:000080">
    <property type="entry name" value="Beta-glucuronidase UidA"/>
    <property type="match status" value="1"/>
</dbReference>
<dbReference type="Pfam" id="PF00703">
    <property type="entry name" value="Glyco_hydro_2"/>
    <property type="match status" value="1"/>
</dbReference>
<accession>A0A8S8XI18</accession>
<dbReference type="Gene3D" id="2.60.40.10">
    <property type="entry name" value="Immunoglobulins"/>
    <property type="match status" value="1"/>
</dbReference>
<feature type="domain" description="Glycosyl hydrolases family 2 sugar binding" evidence="8">
    <location>
        <begin position="57"/>
        <end position="224"/>
    </location>
</feature>
<keyword evidence="5" id="KW-0326">Glycosidase</keyword>
<gene>
    <name evidence="9" type="primary">uidA</name>
    <name evidence="9" type="ORF">TMPK1_39080</name>
</gene>
<dbReference type="PRINTS" id="PR00132">
    <property type="entry name" value="GLHYDRLASE2"/>
</dbReference>
<dbReference type="PANTHER" id="PTHR10066">
    <property type="entry name" value="BETA-GLUCURONIDASE"/>
    <property type="match status" value="1"/>
</dbReference>
<dbReference type="AlphaFoldDB" id="A0A8S8XI18"/>
<reference evidence="9" key="1">
    <citation type="submission" date="2021-02" db="EMBL/GenBank/DDBJ databases">
        <title>Genome sequence of Rhodospirillales sp. strain TMPK1 isolated from soil.</title>
        <authorList>
            <person name="Nakai R."/>
            <person name="Kusada H."/>
            <person name="Tamaki H."/>
        </authorList>
    </citation>
    <scope>NUCLEOTIDE SEQUENCE</scope>
    <source>
        <strain evidence="9">TMPK1</strain>
    </source>
</reference>
<dbReference type="GO" id="GO:0019391">
    <property type="term" value="P:glucuronoside catabolic process"/>
    <property type="evidence" value="ECO:0007669"/>
    <property type="project" value="TreeGrafter"/>
</dbReference>
<dbReference type="SUPFAM" id="SSF49785">
    <property type="entry name" value="Galactose-binding domain-like"/>
    <property type="match status" value="1"/>
</dbReference>
<dbReference type="Gene3D" id="2.60.120.260">
    <property type="entry name" value="Galactose-binding domain-like"/>
    <property type="match status" value="1"/>
</dbReference>
<dbReference type="InterPro" id="IPR036156">
    <property type="entry name" value="Beta-gal/glucu_dom_sf"/>
</dbReference>
<dbReference type="InterPro" id="IPR017853">
    <property type="entry name" value="GH"/>
</dbReference>
<feature type="domain" description="Glycoside hydrolase family 2 catalytic" evidence="7">
    <location>
        <begin position="318"/>
        <end position="629"/>
    </location>
</feature>
<dbReference type="EMBL" id="BOPV01000001">
    <property type="protein sequence ID" value="GIL41671.1"/>
    <property type="molecule type" value="Genomic_DNA"/>
</dbReference>
<evidence type="ECO:0000256" key="2">
    <source>
        <dbReference type="ARBA" id="ARBA00012761"/>
    </source>
</evidence>
<proteinExistence type="inferred from homology"/>
<evidence type="ECO:0000256" key="4">
    <source>
        <dbReference type="ARBA" id="ARBA00022801"/>
    </source>
</evidence>
<dbReference type="Gene3D" id="3.20.20.80">
    <property type="entry name" value="Glycosidases"/>
    <property type="match status" value="1"/>
</dbReference>
<dbReference type="InterPro" id="IPR006104">
    <property type="entry name" value="Glyco_hydro_2_N"/>
</dbReference>
<dbReference type="Proteomes" id="UP000681075">
    <property type="component" value="Unassembled WGS sequence"/>
</dbReference>
<dbReference type="InterPro" id="IPR023232">
    <property type="entry name" value="Glyco_hydro_2_AS"/>
</dbReference>
<dbReference type="SUPFAM" id="SSF49303">
    <property type="entry name" value="beta-Galactosidase/glucuronidase domain"/>
    <property type="match status" value="1"/>
</dbReference>
<evidence type="ECO:0000256" key="3">
    <source>
        <dbReference type="ARBA" id="ARBA00016205"/>
    </source>
</evidence>
<dbReference type="PROSITE" id="PS51318">
    <property type="entry name" value="TAT"/>
    <property type="match status" value="1"/>
</dbReference>
<sequence length="631" mass="70323">MGDESLTRRDAVRVLGVLAASPALTVTASAQESTTAIAPLAQPTILYPHESSTRRTRDLSGMWKFQLDPTDAGEAARWFDSGLPKPRSIPVPCSWNDLFDDARNYFGTSWYETELWIDAAWKGQRIHLRFGSAVYHAKVWLNGKLLGEHVGGHLPFAFDVTGIAKEGERNRLVVSVENRLEIDRVPAIPDPKTSRMHTVHFPQTTYDFFPYAGLHRPVLLFTTPAIHVHDVTVATSLNGSTGTVDASFTVNGNWTGRAKVAIDNVVANVEVRDGRGQATLRIPSVRAWSPETPFLYRLVVTLGDGADEYVLKIGIRTVEVKGSQILLNGKPVFLTGFGKHEDFPIHGRGLDLPVLVRDYELLRWIGANSFRTSHYPYAEEALQLADEYGLLVISETPGVSLVFSDTPAVIGARYQQLERATAELIQRDKNHASVIMWSLANEPLTKPFHTLDDAPADSVAKGTSFFTRLFESARKLDKTRPYALVSLHGGPNEWVGLGDVICTNSYNSWYAVSGRLEDGAATLDKDIQALRAYHGDKPIMFTEFGADAVAGMHAQPDEMWSEEYQADMIEFYWKTIKKYPYIVGAHPWAFADFKTPQSIMRVGALNHKGVFTRDRRPKLAAHRLRSFWAKA</sequence>
<dbReference type="NCBIfam" id="NF007538">
    <property type="entry name" value="PRK10150.1"/>
    <property type="match status" value="1"/>
</dbReference>
<evidence type="ECO:0000256" key="1">
    <source>
        <dbReference type="ARBA" id="ARBA00007401"/>
    </source>
</evidence>
<protein>
    <recommendedName>
        <fullName evidence="3">Beta-glucuronidase</fullName>
        <ecNumber evidence="2">3.2.1.31</ecNumber>
    </recommendedName>
</protein>
<dbReference type="GO" id="GO:0004566">
    <property type="term" value="F:beta-glucuronidase activity"/>
    <property type="evidence" value="ECO:0007669"/>
    <property type="project" value="UniProtKB-EC"/>
</dbReference>
<dbReference type="InterPro" id="IPR013783">
    <property type="entry name" value="Ig-like_fold"/>
</dbReference>
<evidence type="ECO:0000259" key="7">
    <source>
        <dbReference type="Pfam" id="PF02836"/>
    </source>
</evidence>
<dbReference type="EC" id="3.2.1.31" evidence="2"/>
<evidence type="ECO:0000313" key="10">
    <source>
        <dbReference type="Proteomes" id="UP000681075"/>
    </source>
</evidence>
<evidence type="ECO:0000256" key="5">
    <source>
        <dbReference type="ARBA" id="ARBA00023295"/>
    </source>
</evidence>
<name>A0A8S8XI18_9PROT</name>
<dbReference type="InterPro" id="IPR006102">
    <property type="entry name" value="Ig-like_GH2"/>
</dbReference>
<organism evidence="9 10">
    <name type="scientific">Roseiterribacter gracilis</name>
    <dbReference type="NCBI Taxonomy" id="2812848"/>
    <lineage>
        <taxon>Bacteria</taxon>
        <taxon>Pseudomonadati</taxon>
        <taxon>Pseudomonadota</taxon>
        <taxon>Alphaproteobacteria</taxon>
        <taxon>Rhodospirillales</taxon>
        <taxon>Roseiterribacteraceae</taxon>
        <taxon>Roseiterribacter</taxon>
    </lineage>
</organism>
<keyword evidence="4" id="KW-0378">Hydrolase</keyword>
<dbReference type="PANTHER" id="PTHR10066:SF67">
    <property type="entry name" value="BETA-GLUCURONIDASE"/>
    <property type="match status" value="1"/>
</dbReference>
<comment type="similarity">
    <text evidence="1">Belongs to the glycosyl hydrolase 2 family.</text>
</comment>
<dbReference type="InterPro" id="IPR006103">
    <property type="entry name" value="Glyco_hydro_2_cat"/>
</dbReference>
<dbReference type="Pfam" id="PF02837">
    <property type="entry name" value="Glyco_hydro_2_N"/>
    <property type="match status" value="1"/>
</dbReference>
<dbReference type="PROSITE" id="PS00608">
    <property type="entry name" value="GLYCOSYL_HYDROL_F2_2"/>
    <property type="match status" value="1"/>
</dbReference>
<dbReference type="InterPro" id="IPR006311">
    <property type="entry name" value="TAT_signal"/>
</dbReference>
<evidence type="ECO:0000259" key="8">
    <source>
        <dbReference type="Pfam" id="PF02837"/>
    </source>
</evidence>
<dbReference type="GO" id="GO:0005975">
    <property type="term" value="P:carbohydrate metabolic process"/>
    <property type="evidence" value="ECO:0007669"/>
    <property type="project" value="InterPro"/>
</dbReference>
<dbReference type="Pfam" id="PF02836">
    <property type="entry name" value="Glyco_hydro_2_C"/>
    <property type="match status" value="1"/>
</dbReference>
<evidence type="ECO:0000313" key="9">
    <source>
        <dbReference type="EMBL" id="GIL41671.1"/>
    </source>
</evidence>
<dbReference type="RefSeq" id="WP_420245260.1">
    <property type="nucleotide sequence ID" value="NZ_BOPV01000001.1"/>
</dbReference>
<keyword evidence="10" id="KW-1185">Reference proteome</keyword>
<evidence type="ECO:0000259" key="6">
    <source>
        <dbReference type="Pfam" id="PF00703"/>
    </source>
</evidence>
<dbReference type="GO" id="GO:0030246">
    <property type="term" value="F:carbohydrate binding"/>
    <property type="evidence" value="ECO:0007669"/>
    <property type="project" value="TreeGrafter"/>
</dbReference>
<dbReference type="InterPro" id="IPR008979">
    <property type="entry name" value="Galactose-bd-like_sf"/>
</dbReference>
<dbReference type="SUPFAM" id="SSF51445">
    <property type="entry name" value="(Trans)glycosidases"/>
    <property type="match status" value="1"/>
</dbReference>
<comment type="caution">
    <text evidence="9">The sequence shown here is derived from an EMBL/GenBank/DDBJ whole genome shotgun (WGS) entry which is preliminary data.</text>
</comment>
<feature type="domain" description="Glycoside hydrolase family 2 immunoglobulin-like beta-sandwich" evidence="6">
    <location>
        <begin position="227"/>
        <end position="316"/>
    </location>
</feature>